<feature type="repeat" description="ANK" evidence="3">
    <location>
        <begin position="272"/>
        <end position="304"/>
    </location>
</feature>
<feature type="compositionally biased region" description="Basic and acidic residues" evidence="4">
    <location>
        <begin position="480"/>
        <end position="490"/>
    </location>
</feature>
<dbReference type="Proteomes" id="UP001301769">
    <property type="component" value="Unassembled WGS sequence"/>
</dbReference>
<evidence type="ECO:0000256" key="4">
    <source>
        <dbReference type="SAM" id="MobiDB-lite"/>
    </source>
</evidence>
<keyword evidence="1" id="KW-0677">Repeat</keyword>
<evidence type="ECO:0000256" key="3">
    <source>
        <dbReference type="PROSITE-ProRule" id="PRU00023"/>
    </source>
</evidence>
<name>A0AAN7B9F9_9PEZI</name>
<dbReference type="InterPro" id="IPR036770">
    <property type="entry name" value="Ankyrin_rpt-contain_sf"/>
</dbReference>
<dbReference type="Gene3D" id="1.25.40.20">
    <property type="entry name" value="Ankyrin repeat-containing domain"/>
    <property type="match status" value="1"/>
</dbReference>
<dbReference type="PANTHER" id="PTHR24198">
    <property type="entry name" value="ANKYRIN REPEAT AND PROTEIN KINASE DOMAIN-CONTAINING PROTEIN"/>
    <property type="match status" value="1"/>
</dbReference>
<dbReference type="SUPFAM" id="SSF48403">
    <property type="entry name" value="Ankyrin repeat"/>
    <property type="match status" value="1"/>
</dbReference>
<gene>
    <name evidence="5" type="ORF">QBC37DRAFT_47555</name>
</gene>
<dbReference type="GO" id="GO:0005737">
    <property type="term" value="C:cytoplasm"/>
    <property type="evidence" value="ECO:0007669"/>
    <property type="project" value="TreeGrafter"/>
</dbReference>
<proteinExistence type="predicted"/>
<keyword evidence="2 3" id="KW-0040">ANK repeat</keyword>
<dbReference type="Pfam" id="PF12796">
    <property type="entry name" value="Ank_2"/>
    <property type="match status" value="1"/>
</dbReference>
<sequence>MTSASSKTTKIRAWLHRHNPARGSHWPRASSGVNHRERRAKLKSRIRNLIRRESRQALPPPLSRSASRHTVPASTTAPEPPPPYSPTETSSLLYSQPAEVLLTLPRTDDETPPPGYRNPVGPRSGQAVVDATEVSPGEERRRLEAVFTLHPWNPSWGPQPVSLNEALKRAAFLGNQRLVFTLLDAGAEIKPNDEGVIPEDGPIHAALYGPSPRIAVDLLNHDSISPDVRNDLLELRNTLGLTPLHIAAENGQSEIARELIQLGSSVDAVDRFGRTALHIAARYGKTETIDMLLDQGADSKINRQLWIRAADCSHSQDALGQYSSVSRTLQDALDRWSQRIRESARERRMSMGQVSLSPSFASYSSQMLGASLGESMMGPNENRRAGDRRSWTPSVENCRPGSGGVYSSMLDDMGPAHFAHRSLHGHSSSDLGPDQFRRRSLASSGGPSTPRRKAPPQTLVFTPEYQRWRRGLETLQAESRAQKEKNRQMEQRIMGR</sequence>
<evidence type="ECO:0000256" key="2">
    <source>
        <dbReference type="ARBA" id="ARBA00023043"/>
    </source>
</evidence>
<evidence type="ECO:0000313" key="5">
    <source>
        <dbReference type="EMBL" id="KAK4217566.1"/>
    </source>
</evidence>
<comment type="caution">
    <text evidence="5">The sequence shown here is derived from an EMBL/GenBank/DDBJ whole genome shotgun (WGS) entry which is preliminary data.</text>
</comment>
<dbReference type="PROSITE" id="PS50297">
    <property type="entry name" value="ANK_REP_REGION"/>
    <property type="match status" value="2"/>
</dbReference>
<feature type="region of interest" description="Disordered" evidence="4">
    <location>
        <begin position="371"/>
        <end position="496"/>
    </location>
</feature>
<dbReference type="PROSITE" id="PS50088">
    <property type="entry name" value="ANK_REPEAT"/>
    <property type="match status" value="2"/>
</dbReference>
<feature type="repeat" description="ANK" evidence="3">
    <location>
        <begin position="239"/>
        <end position="271"/>
    </location>
</feature>
<feature type="region of interest" description="Disordered" evidence="4">
    <location>
        <begin position="105"/>
        <end position="137"/>
    </location>
</feature>
<protein>
    <submittedName>
        <fullName evidence="5">Ankyrin repeat-containing domain protein</fullName>
    </submittedName>
</protein>
<dbReference type="PANTHER" id="PTHR24198:SF165">
    <property type="entry name" value="ANKYRIN REPEAT-CONTAINING PROTEIN-RELATED"/>
    <property type="match status" value="1"/>
</dbReference>
<evidence type="ECO:0000256" key="1">
    <source>
        <dbReference type="ARBA" id="ARBA00022737"/>
    </source>
</evidence>
<dbReference type="InterPro" id="IPR002110">
    <property type="entry name" value="Ankyrin_rpt"/>
</dbReference>
<evidence type="ECO:0000313" key="6">
    <source>
        <dbReference type="Proteomes" id="UP001301769"/>
    </source>
</evidence>
<dbReference type="SMART" id="SM00248">
    <property type="entry name" value="ANK"/>
    <property type="match status" value="3"/>
</dbReference>
<organism evidence="5 6">
    <name type="scientific">Rhypophila decipiens</name>
    <dbReference type="NCBI Taxonomy" id="261697"/>
    <lineage>
        <taxon>Eukaryota</taxon>
        <taxon>Fungi</taxon>
        <taxon>Dikarya</taxon>
        <taxon>Ascomycota</taxon>
        <taxon>Pezizomycotina</taxon>
        <taxon>Sordariomycetes</taxon>
        <taxon>Sordariomycetidae</taxon>
        <taxon>Sordariales</taxon>
        <taxon>Naviculisporaceae</taxon>
        <taxon>Rhypophila</taxon>
    </lineage>
</organism>
<feature type="compositionally biased region" description="Basic residues" evidence="4">
    <location>
        <begin position="36"/>
        <end position="49"/>
    </location>
</feature>
<accession>A0AAN7B9F9</accession>
<feature type="region of interest" description="Disordered" evidence="4">
    <location>
        <begin position="1"/>
        <end position="90"/>
    </location>
</feature>
<reference evidence="5" key="1">
    <citation type="journal article" date="2023" name="Mol. Phylogenet. Evol.">
        <title>Genome-scale phylogeny and comparative genomics of the fungal order Sordariales.</title>
        <authorList>
            <person name="Hensen N."/>
            <person name="Bonometti L."/>
            <person name="Westerberg I."/>
            <person name="Brannstrom I.O."/>
            <person name="Guillou S."/>
            <person name="Cros-Aarteil S."/>
            <person name="Calhoun S."/>
            <person name="Haridas S."/>
            <person name="Kuo A."/>
            <person name="Mondo S."/>
            <person name="Pangilinan J."/>
            <person name="Riley R."/>
            <person name="LaButti K."/>
            <person name="Andreopoulos B."/>
            <person name="Lipzen A."/>
            <person name="Chen C."/>
            <person name="Yan M."/>
            <person name="Daum C."/>
            <person name="Ng V."/>
            <person name="Clum A."/>
            <person name="Steindorff A."/>
            <person name="Ohm R.A."/>
            <person name="Martin F."/>
            <person name="Silar P."/>
            <person name="Natvig D.O."/>
            <person name="Lalanne C."/>
            <person name="Gautier V."/>
            <person name="Ament-Velasquez S.L."/>
            <person name="Kruys A."/>
            <person name="Hutchinson M.I."/>
            <person name="Powell A.J."/>
            <person name="Barry K."/>
            <person name="Miller A.N."/>
            <person name="Grigoriev I.V."/>
            <person name="Debuchy R."/>
            <person name="Gladieux P."/>
            <person name="Hiltunen Thoren M."/>
            <person name="Johannesson H."/>
        </authorList>
    </citation>
    <scope>NUCLEOTIDE SEQUENCE</scope>
    <source>
        <strain evidence="5">PSN293</strain>
    </source>
</reference>
<dbReference type="EMBL" id="MU858059">
    <property type="protein sequence ID" value="KAK4217566.1"/>
    <property type="molecule type" value="Genomic_DNA"/>
</dbReference>
<reference evidence="5" key="2">
    <citation type="submission" date="2023-05" db="EMBL/GenBank/DDBJ databases">
        <authorList>
            <consortium name="Lawrence Berkeley National Laboratory"/>
            <person name="Steindorff A."/>
            <person name="Hensen N."/>
            <person name="Bonometti L."/>
            <person name="Westerberg I."/>
            <person name="Brannstrom I.O."/>
            <person name="Guillou S."/>
            <person name="Cros-Aarteil S."/>
            <person name="Calhoun S."/>
            <person name="Haridas S."/>
            <person name="Kuo A."/>
            <person name="Mondo S."/>
            <person name="Pangilinan J."/>
            <person name="Riley R."/>
            <person name="Labutti K."/>
            <person name="Andreopoulos B."/>
            <person name="Lipzen A."/>
            <person name="Chen C."/>
            <person name="Yanf M."/>
            <person name="Daum C."/>
            <person name="Ng V."/>
            <person name="Clum A."/>
            <person name="Ohm R."/>
            <person name="Martin F."/>
            <person name="Silar P."/>
            <person name="Natvig D."/>
            <person name="Lalanne C."/>
            <person name="Gautier V."/>
            <person name="Ament-Velasquez S.L."/>
            <person name="Kruys A."/>
            <person name="Hutchinson M.I."/>
            <person name="Powell A.J."/>
            <person name="Barry K."/>
            <person name="Miller A.N."/>
            <person name="Grigoriev I.V."/>
            <person name="Debuchy R."/>
            <person name="Gladieux P."/>
            <person name="Thoren M.H."/>
            <person name="Johannesson H."/>
        </authorList>
    </citation>
    <scope>NUCLEOTIDE SEQUENCE</scope>
    <source>
        <strain evidence="5">PSN293</strain>
    </source>
</reference>
<feature type="compositionally biased region" description="Basic residues" evidence="4">
    <location>
        <begin position="9"/>
        <end position="20"/>
    </location>
</feature>
<feature type="compositionally biased region" description="Basic and acidic residues" evidence="4">
    <location>
        <begin position="381"/>
        <end position="390"/>
    </location>
</feature>
<dbReference type="AlphaFoldDB" id="A0AAN7B9F9"/>
<dbReference type="PRINTS" id="PR01415">
    <property type="entry name" value="ANKYRIN"/>
</dbReference>
<keyword evidence="6" id="KW-1185">Reference proteome</keyword>